<name>A0A645BS80_9ZZZZ</name>
<gene>
    <name evidence="1" type="ORF">SDC9_115116</name>
</gene>
<reference evidence="1" key="1">
    <citation type="submission" date="2019-08" db="EMBL/GenBank/DDBJ databases">
        <authorList>
            <person name="Kucharzyk K."/>
            <person name="Murdoch R.W."/>
            <person name="Higgins S."/>
            <person name="Loffler F."/>
        </authorList>
    </citation>
    <scope>NUCLEOTIDE SEQUENCE</scope>
</reference>
<dbReference type="EMBL" id="VSSQ01022111">
    <property type="protein sequence ID" value="MPM68185.1"/>
    <property type="molecule type" value="Genomic_DNA"/>
</dbReference>
<dbReference type="AlphaFoldDB" id="A0A645BS80"/>
<evidence type="ECO:0008006" key="2">
    <source>
        <dbReference type="Google" id="ProtNLM"/>
    </source>
</evidence>
<sequence length="228" mass="25018">MGFEAKRIGGAGNTDVVVRWKDSDGETITAVVDGKSKSSGTVSHGDVSDVAIETHKEKNGAEFVAIIGPGFGGDTLKNHARKKGFALITDIELIDIAKSSQMLGLSLAEISLLFRVPNGLTQLTELITNKQREQDIVFWVVSTFKQEQNAMESLSARDLYFLLRRTEISPSLEELIAAFEMLSKDEIGILIQIKKASEIENTTYVLRGEHHCVNRLRALANSIEKGLS</sequence>
<accession>A0A645BS80</accession>
<protein>
    <recommendedName>
        <fullName evidence="2">Restriction endonuclease type IV Mrr domain-containing protein</fullName>
    </recommendedName>
</protein>
<comment type="caution">
    <text evidence="1">The sequence shown here is derived from an EMBL/GenBank/DDBJ whole genome shotgun (WGS) entry which is preliminary data.</text>
</comment>
<evidence type="ECO:0000313" key="1">
    <source>
        <dbReference type="EMBL" id="MPM68185.1"/>
    </source>
</evidence>
<proteinExistence type="predicted"/>
<organism evidence="1">
    <name type="scientific">bioreactor metagenome</name>
    <dbReference type="NCBI Taxonomy" id="1076179"/>
    <lineage>
        <taxon>unclassified sequences</taxon>
        <taxon>metagenomes</taxon>
        <taxon>ecological metagenomes</taxon>
    </lineage>
</organism>